<keyword evidence="3" id="KW-0949">S-adenosyl-L-methionine</keyword>
<dbReference type="EMBL" id="QEAO01000029">
    <property type="protein sequence ID" value="TPX32543.1"/>
    <property type="molecule type" value="Genomic_DNA"/>
</dbReference>
<dbReference type="Gene3D" id="3.90.1410.10">
    <property type="entry name" value="set domain protein methyltransferase, domain 1"/>
    <property type="match status" value="1"/>
</dbReference>
<feature type="domain" description="MYND-type" evidence="9">
    <location>
        <begin position="403"/>
        <end position="441"/>
    </location>
</feature>
<dbReference type="Pfam" id="PF00856">
    <property type="entry name" value="SET"/>
    <property type="match status" value="1"/>
</dbReference>
<keyword evidence="11" id="KW-1185">Reference proteome</keyword>
<dbReference type="SUPFAM" id="SSF81822">
    <property type="entry name" value="RuBisCo LSMT C-terminal, substrate-binding domain"/>
    <property type="match status" value="1"/>
</dbReference>
<dbReference type="Proteomes" id="UP000319731">
    <property type="component" value="Unassembled WGS sequence"/>
</dbReference>
<evidence type="ECO:0000256" key="2">
    <source>
        <dbReference type="ARBA" id="ARBA00022679"/>
    </source>
</evidence>
<keyword evidence="5 7" id="KW-0863">Zinc-finger</keyword>
<keyword evidence="1" id="KW-0489">Methyltransferase</keyword>
<dbReference type="Gene3D" id="3.90.1420.10">
    <property type="entry name" value="Rubisco LSMT, substrate-binding domain"/>
    <property type="match status" value="1"/>
</dbReference>
<dbReference type="GO" id="GO:0008270">
    <property type="term" value="F:zinc ion binding"/>
    <property type="evidence" value="ECO:0007669"/>
    <property type="project" value="UniProtKB-KW"/>
</dbReference>
<evidence type="ECO:0000313" key="10">
    <source>
        <dbReference type="EMBL" id="TPX32543.1"/>
    </source>
</evidence>
<dbReference type="Pfam" id="PF01753">
    <property type="entry name" value="zf-MYND"/>
    <property type="match status" value="1"/>
</dbReference>
<evidence type="ECO:0000313" key="11">
    <source>
        <dbReference type="Proteomes" id="UP000319731"/>
    </source>
</evidence>
<dbReference type="PANTHER" id="PTHR13271">
    <property type="entry name" value="UNCHARACTERIZED PUTATIVE METHYLTRANSFERASE"/>
    <property type="match status" value="1"/>
</dbReference>
<dbReference type="PROSITE" id="PS01360">
    <property type="entry name" value="ZF_MYND_1"/>
    <property type="match status" value="1"/>
</dbReference>
<protein>
    <recommendedName>
        <fullName evidence="12">MYND-type domain-containing protein</fullName>
    </recommendedName>
</protein>
<reference evidence="10 11" key="1">
    <citation type="journal article" date="2019" name="Sci. Rep.">
        <title>Comparative genomics of chytrid fungi reveal insights into the obligate biotrophic and pathogenic lifestyle of Synchytrium endobioticum.</title>
        <authorList>
            <person name="van de Vossenberg B.T.L.H."/>
            <person name="Warris S."/>
            <person name="Nguyen H.D.T."/>
            <person name="van Gent-Pelzer M.P.E."/>
            <person name="Joly D.L."/>
            <person name="van de Geest H.C."/>
            <person name="Bonants P.J.M."/>
            <person name="Smith D.S."/>
            <person name="Levesque C.A."/>
            <person name="van der Lee T.A.J."/>
        </authorList>
    </citation>
    <scope>NUCLEOTIDE SEQUENCE [LARGE SCALE GENOMIC DNA]</scope>
    <source>
        <strain evidence="10 11">JEL517</strain>
    </source>
</reference>
<organism evidence="10 11">
    <name type="scientific">Synchytrium microbalum</name>
    <dbReference type="NCBI Taxonomy" id="1806994"/>
    <lineage>
        <taxon>Eukaryota</taxon>
        <taxon>Fungi</taxon>
        <taxon>Fungi incertae sedis</taxon>
        <taxon>Chytridiomycota</taxon>
        <taxon>Chytridiomycota incertae sedis</taxon>
        <taxon>Chytridiomycetes</taxon>
        <taxon>Synchytriales</taxon>
        <taxon>Synchytriaceae</taxon>
        <taxon>Synchytrium</taxon>
    </lineage>
</organism>
<dbReference type="SUPFAM" id="SSF144232">
    <property type="entry name" value="HIT/MYND zinc finger-like"/>
    <property type="match status" value="1"/>
</dbReference>
<dbReference type="GO" id="GO:0016279">
    <property type="term" value="F:protein-lysine N-methyltransferase activity"/>
    <property type="evidence" value="ECO:0007669"/>
    <property type="project" value="UniProtKB-ARBA"/>
</dbReference>
<dbReference type="InterPro" id="IPR002893">
    <property type="entry name" value="Znf_MYND"/>
</dbReference>
<feature type="domain" description="SET" evidence="8">
    <location>
        <begin position="18"/>
        <end position="238"/>
    </location>
</feature>
<proteinExistence type="predicted"/>
<dbReference type="InterPro" id="IPR046341">
    <property type="entry name" value="SET_dom_sf"/>
</dbReference>
<sequence>MSNTWISKLVEAGAYIHDGLQIQDFPDTGRGIATSSKLKHRERILHIPAHLTWSIDSARADSKIGHLITDEVSINDAIALLLLHHRSKYLAAEKDDEEALDWRMLHLKHLPKEYSSTLTFDSDELAILEGSVVYSTTKLLEDQIANDYEVLSRTVLCHKDLFPPSCCALVDYKWALLTVYSRCMDNVNREKDRRMAPFADMFNHSEESEAVHMVDETGITVFASRDYESGQQVYISYGRFGNEKMLWVYGFIIENNLRDSYPLVLHTNEEADLYNVKSDLWKQANLTPTSTIPLTMSNPLPVEILQYLRIQRFRPEVYATSRSQPPFRQLVSYETEHSILADLKSAFQGLLQEFRPRDELQRISESGAKFTKRWMAAVTASSQYNILVKSLEKVEREMEVLQCGNCGKVDDQNKYCSRCLKVLYCSRECQKKAYKEHKKTCVAP</sequence>
<evidence type="ECO:0000256" key="4">
    <source>
        <dbReference type="ARBA" id="ARBA00022723"/>
    </source>
</evidence>
<evidence type="ECO:0000256" key="7">
    <source>
        <dbReference type="PROSITE-ProRule" id="PRU00134"/>
    </source>
</evidence>
<dbReference type="InterPro" id="IPR050600">
    <property type="entry name" value="SETD3_SETD6_MTase"/>
</dbReference>
<dbReference type="CDD" id="cd10527">
    <property type="entry name" value="SET_LSMT"/>
    <property type="match status" value="1"/>
</dbReference>
<dbReference type="RefSeq" id="XP_031023730.1">
    <property type="nucleotide sequence ID" value="XM_031170325.1"/>
</dbReference>
<dbReference type="PROSITE" id="PS50280">
    <property type="entry name" value="SET"/>
    <property type="match status" value="1"/>
</dbReference>
<dbReference type="InterPro" id="IPR001214">
    <property type="entry name" value="SET_dom"/>
</dbReference>
<dbReference type="InterPro" id="IPR036464">
    <property type="entry name" value="Rubisco_LSMT_subst-bd_sf"/>
</dbReference>
<dbReference type="Gene3D" id="6.10.140.2220">
    <property type="match status" value="1"/>
</dbReference>
<keyword evidence="2" id="KW-0808">Transferase</keyword>
<evidence type="ECO:0000256" key="5">
    <source>
        <dbReference type="ARBA" id="ARBA00022771"/>
    </source>
</evidence>
<dbReference type="GO" id="GO:0032259">
    <property type="term" value="P:methylation"/>
    <property type="evidence" value="ECO:0007669"/>
    <property type="project" value="UniProtKB-KW"/>
</dbReference>
<accession>A0A507C4T4</accession>
<dbReference type="Pfam" id="PF09273">
    <property type="entry name" value="Rubis-subs-bind"/>
    <property type="match status" value="1"/>
</dbReference>
<comment type="caution">
    <text evidence="10">The sequence shown here is derived from an EMBL/GenBank/DDBJ whole genome shotgun (WGS) entry which is preliminary data.</text>
</comment>
<evidence type="ECO:0008006" key="12">
    <source>
        <dbReference type="Google" id="ProtNLM"/>
    </source>
</evidence>
<evidence type="ECO:0000259" key="9">
    <source>
        <dbReference type="PROSITE" id="PS50865"/>
    </source>
</evidence>
<evidence type="ECO:0000256" key="1">
    <source>
        <dbReference type="ARBA" id="ARBA00022603"/>
    </source>
</evidence>
<evidence type="ECO:0000256" key="3">
    <source>
        <dbReference type="ARBA" id="ARBA00022691"/>
    </source>
</evidence>
<keyword evidence="6" id="KW-0862">Zinc</keyword>
<gene>
    <name evidence="10" type="ORF">SmJEL517_g04397</name>
</gene>
<dbReference type="InterPro" id="IPR015353">
    <property type="entry name" value="Rubisco_LSMT_subst-bd"/>
</dbReference>
<dbReference type="PANTHER" id="PTHR13271:SF34">
    <property type="entry name" value="N-LYSINE METHYLTRANSFERASE SETD6"/>
    <property type="match status" value="1"/>
</dbReference>
<dbReference type="GeneID" id="42005622"/>
<dbReference type="OrthoDB" id="341421at2759"/>
<evidence type="ECO:0000259" key="8">
    <source>
        <dbReference type="PROSITE" id="PS50280"/>
    </source>
</evidence>
<dbReference type="GO" id="GO:0005634">
    <property type="term" value="C:nucleus"/>
    <property type="evidence" value="ECO:0007669"/>
    <property type="project" value="TreeGrafter"/>
</dbReference>
<dbReference type="STRING" id="1806994.A0A507C4T4"/>
<keyword evidence="4" id="KW-0479">Metal-binding</keyword>
<dbReference type="SUPFAM" id="SSF82199">
    <property type="entry name" value="SET domain"/>
    <property type="match status" value="1"/>
</dbReference>
<dbReference type="AlphaFoldDB" id="A0A507C4T4"/>
<evidence type="ECO:0000256" key="6">
    <source>
        <dbReference type="ARBA" id="ARBA00022833"/>
    </source>
</evidence>
<dbReference type="PROSITE" id="PS50865">
    <property type="entry name" value="ZF_MYND_2"/>
    <property type="match status" value="1"/>
</dbReference>
<name>A0A507C4T4_9FUNG</name>